<evidence type="ECO:0000259" key="6">
    <source>
        <dbReference type="PROSITE" id="PS51741"/>
    </source>
</evidence>
<keyword evidence="8" id="KW-1185">Reference proteome</keyword>
<dbReference type="PANTHER" id="PTHR23065:SF15">
    <property type="entry name" value="AT02057P"/>
    <property type="match status" value="1"/>
</dbReference>
<dbReference type="InterPro" id="IPR027267">
    <property type="entry name" value="AH/BAR_dom_sf"/>
</dbReference>
<dbReference type="STRING" id="6689.A0A423SX57"/>
<dbReference type="GO" id="GO:0005905">
    <property type="term" value="C:clathrin-coated pit"/>
    <property type="evidence" value="ECO:0007669"/>
    <property type="project" value="TreeGrafter"/>
</dbReference>
<dbReference type="GO" id="GO:0072583">
    <property type="term" value="P:clathrin-dependent endocytosis"/>
    <property type="evidence" value="ECO:0007669"/>
    <property type="project" value="TreeGrafter"/>
</dbReference>
<dbReference type="EMBL" id="QCYY01002627">
    <property type="protein sequence ID" value="ROT68840.1"/>
    <property type="molecule type" value="Genomic_DNA"/>
</dbReference>
<dbReference type="GO" id="GO:0030136">
    <property type="term" value="C:clathrin-coated vesicle"/>
    <property type="evidence" value="ECO:0007669"/>
    <property type="project" value="TreeGrafter"/>
</dbReference>
<feature type="compositionally biased region" description="Gly residues" evidence="4">
    <location>
        <begin position="304"/>
        <end position="313"/>
    </location>
</feature>
<evidence type="ECO:0000256" key="2">
    <source>
        <dbReference type="PROSITE-ProRule" id="PRU01077"/>
    </source>
</evidence>
<keyword evidence="1 2" id="KW-0175">Coiled coil</keyword>
<keyword evidence="5" id="KW-0472">Membrane</keyword>
<dbReference type="SUPFAM" id="SSF103657">
    <property type="entry name" value="BAR/IMD domain-like"/>
    <property type="match status" value="1"/>
</dbReference>
<dbReference type="Proteomes" id="UP000283509">
    <property type="component" value="Unassembled WGS sequence"/>
</dbReference>
<dbReference type="Gene3D" id="1.20.1270.60">
    <property type="entry name" value="Arfaptin homology (AH) domain/BAR domain"/>
    <property type="match status" value="1"/>
</dbReference>
<evidence type="ECO:0000256" key="3">
    <source>
        <dbReference type="SAM" id="Coils"/>
    </source>
</evidence>
<dbReference type="PANTHER" id="PTHR23065">
    <property type="entry name" value="PROLINE-SERINE-THREONINE PHOSPHATASE INTERACTING PROTEIN 1"/>
    <property type="match status" value="1"/>
</dbReference>
<evidence type="ECO:0000256" key="1">
    <source>
        <dbReference type="ARBA" id="ARBA00023054"/>
    </source>
</evidence>
<name>A0A423SX57_PENVA</name>
<accession>A0A423SX57</accession>
<gene>
    <name evidence="7" type="ORF">C7M84_012991</name>
</gene>
<dbReference type="InterPro" id="IPR031160">
    <property type="entry name" value="F_BAR_dom"/>
</dbReference>
<dbReference type="OrthoDB" id="5593455at2759"/>
<reference evidence="7 8" key="1">
    <citation type="submission" date="2018-04" db="EMBL/GenBank/DDBJ databases">
        <authorList>
            <person name="Zhang X."/>
            <person name="Yuan J."/>
            <person name="Li F."/>
            <person name="Xiang J."/>
        </authorList>
    </citation>
    <scope>NUCLEOTIDE SEQUENCE [LARGE SCALE GENOMIC DNA]</scope>
    <source>
        <tissue evidence="7">Muscle</tissue>
    </source>
</reference>
<feature type="transmembrane region" description="Helical" evidence="5">
    <location>
        <begin position="362"/>
        <end position="382"/>
    </location>
</feature>
<feature type="compositionally biased region" description="Gly residues" evidence="4">
    <location>
        <begin position="276"/>
        <end position="288"/>
    </location>
</feature>
<evidence type="ECO:0000313" key="8">
    <source>
        <dbReference type="Proteomes" id="UP000283509"/>
    </source>
</evidence>
<sequence>MKQGQTASKELAEFFKERWSIDETYSKSLAKLANKAGSNTEKGTSAQIFVVLRQSSEKLSNIHSHTVQRVQDLVKEVVKYNEDLHKKYKGVKDEESQTEEIVKSIQTTSGLAQKARETYSQRCQDLEKVRRDGASPKDVEKAEAKLRKAHDEYRSLVEKYNNIREEFEKRMTTSCMKFQSVEESHLAQMLQFVQTYINVLQSNHEAMGQVHRDLLSQYSQFSVEKLLDQFALSKHTGLEKPYVMVFEDAGSLGSAVSGQQSPEPADQSKSSAEDAGVGGGSSSGGVLAGGRSEREWSAPPSCNSGGGEGSQDGDGGERVTESLPPSPAKAPPARVTSAPTSPTAADDPSLARSVFRSSKCRVNLPLCAISLLLLVVFLDLVIDDCL</sequence>
<dbReference type="GO" id="GO:0048268">
    <property type="term" value="P:clathrin coat assembly"/>
    <property type="evidence" value="ECO:0007669"/>
    <property type="project" value="TreeGrafter"/>
</dbReference>
<feature type="coiled-coil region" evidence="3">
    <location>
        <begin position="139"/>
        <end position="170"/>
    </location>
</feature>
<keyword evidence="5" id="KW-0812">Transmembrane</keyword>
<evidence type="ECO:0000313" key="7">
    <source>
        <dbReference type="EMBL" id="ROT68840.1"/>
    </source>
</evidence>
<comment type="caution">
    <text evidence="7">The sequence shown here is derived from an EMBL/GenBank/DDBJ whole genome shotgun (WGS) entry which is preliminary data.</text>
</comment>
<dbReference type="AlphaFoldDB" id="A0A423SX57"/>
<reference evidence="7 8" key="2">
    <citation type="submission" date="2019-01" db="EMBL/GenBank/DDBJ databases">
        <title>The decoding of complex shrimp genome reveals the adaptation for benthos swimmer, frequently molting mechanism and breeding impact on genome.</title>
        <authorList>
            <person name="Sun Y."/>
            <person name="Gao Y."/>
            <person name="Yu Y."/>
        </authorList>
    </citation>
    <scope>NUCLEOTIDE SEQUENCE [LARGE SCALE GENOMIC DNA]</scope>
    <source>
        <tissue evidence="7">Muscle</tissue>
    </source>
</reference>
<evidence type="ECO:0000256" key="4">
    <source>
        <dbReference type="SAM" id="MobiDB-lite"/>
    </source>
</evidence>
<organism evidence="7 8">
    <name type="scientific">Penaeus vannamei</name>
    <name type="common">Whiteleg shrimp</name>
    <name type="synonym">Litopenaeus vannamei</name>
    <dbReference type="NCBI Taxonomy" id="6689"/>
    <lineage>
        <taxon>Eukaryota</taxon>
        <taxon>Metazoa</taxon>
        <taxon>Ecdysozoa</taxon>
        <taxon>Arthropoda</taxon>
        <taxon>Crustacea</taxon>
        <taxon>Multicrustacea</taxon>
        <taxon>Malacostraca</taxon>
        <taxon>Eumalacostraca</taxon>
        <taxon>Eucarida</taxon>
        <taxon>Decapoda</taxon>
        <taxon>Dendrobranchiata</taxon>
        <taxon>Penaeoidea</taxon>
        <taxon>Penaeidae</taxon>
        <taxon>Penaeus</taxon>
    </lineage>
</organism>
<feature type="domain" description="F-BAR" evidence="6">
    <location>
        <begin position="1"/>
        <end position="226"/>
    </location>
</feature>
<proteinExistence type="predicted"/>
<dbReference type="GO" id="GO:0005886">
    <property type="term" value="C:plasma membrane"/>
    <property type="evidence" value="ECO:0007669"/>
    <property type="project" value="TreeGrafter"/>
</dbReference>
<keyword evidence="5" id="KW-1133">Transmembrane helix</keyword>
<protein>
    <submittedName>
        <fullName evidence="7">Putative FCH domain only protein 2 isoform X4</fullName>
    </submittedName>
</protein>
<dbReference type="Pfam" id="PF22699">
    <property type="entry name" value="GMIP-like_FCH"/>
    <property type="match status" value="1"/>
</dbReference>
<dbReference type="PROSITE" id="PS51741">
    <property type="entry name" value="F_BAR"/>
    <property type="match status" value="1"/>
</dbReference>
<dbReference type="InterPro" id="IPR054713">
    <property type="entry name" value="GMIP/FCHO2-like_FCH"/>
</dbReference>
<feature type="region of interest" description="Disordered" evidence="4">
    <location>
        <begin position="254"/>
        <end position="349"/>
    </location>
</feature>
<evidence type="ECO:0000256" key="5">
    <source>
        <dbReference type="SAM" id="Phobius"/>
    </source>
</evidence>